<proteinExistence type="predicted"/>
<evidence type="ECO:0000313" key="2">
    <source>
        <dbReference type="EMBL" id="MFD1710657.1"/>
    </source>
</evidence>
<evidence type="ECO:0000256" key="1">
    <source>
        <dbReference type="SAM" id="SignalP"/>
    </source>
</evidence>
<feature type="chain" id="PRO_5046440428" description="Lipoprotein" evidence="1">
    <location>
        <begin position="16"/>
        <end position="166"/>
    </location>
</feature>
<keyword evidence="3" id="KW-1185">Reference proteome</keyword>
<dbReference type="RefSeq" id="WP_147914605.1">
    <property type="nucleotide sequence ID" value="NZ_JBHUEJ010000018.1"/>
</dbReference>
<keyword evidence="1" id="KW-0732">Signal</keyword>
<evidence type="ECO:0008006" key="4">
    <source>
        <dbReference type="Google" id="ProtNLM"/>
    </source>
</evidence>
<comment type="caution">
    <text evidence="2">The sequence shown here is derived from an EMBL/GenBank/DDBJ whole genome shotgun (WGS) entry which is preliminary data.</text>
</comment>
<accession>A0ABW4KRG4</accession>
<gene>
    <name evidence="2" type="ORF">ACFSF0_08580</name>
</gene>
<reference evidence="3" key="1">
    <citation type="journal article" date="2019" name="Int. J. Syst. Evol. Microbiol.">
        <title>The Global Catalogue of Microorganisms (GCM) 10K type strain sequencing project: providing services to taxonomists for standard genome sequencing and annotation.</title>
        <authorList>
            <consortium name="The Broad Institute Genomics Platform"/>
            <consortium name="The Broad Institute Genome Sequencing Center for Infectious Disease"/>
            <person name="Wu L."/>
            <person name="Ma J."/>
        </authorList>
    </citation>
    <scope>NUCLEOTIDE SEQUENCE [LARGE SCALE GENOMIC DNA]</scope>
    <source>
        <strain evidence="3">LMG 29247</strain>
    </source>
</reference>
<dbReference type="Proteomes" id="UP001597304">
    <property type="component" value="Unassembled WGS sequence"/>
</dbReference>
<protein>
    <recommendedName>
        <fullName evidence="4">Lipoprotein</fullName>
    </recommendedName>
</protein>
<organism evidence="2 3">
    <name type="scientific">Ottowia flava</name>
    <dbReference type="NCBI Taxonomy" id="2675430"/>
    <lineage>
        <taxon>Bacteria</taxon>
        <taxon>Pseudomonadati</taxon>
        <taxon>Pseudomonadota</taxon>
        <taxon>Betaproteobacteria</taxon>
        <taxon>Burkholderiales</taxon>
        <taxon>Comamonadaceae</taxon>
        <taxon>Ottowia</taxon>
    </lineage>
</organism>
<feature type="signal peptide" evidence="1">
    <location>
        <begin position="1"/>
        <end position="15"/>
    </location>
</feature>
<sequence>MRSAFSLRRPAFVMAAALGLVGCTALRNDWVEPTSGPTAQLAVAGLPNGTVGLHLYDDYRTCSGRRLVVSSNNDNRILPRPVKVVAGQPLAFTAWAIKRGNLGCNQTGTFTPQANQRYVAQMIVSEADFSCRLVVRTENGRPVPVKPRVIGKQLTVTEQSSFCLAD</sequence>
<dbReference type="EMBL" id="JBHUEJ010000018">
    <property type="protein sequence ID" value="MFD1710657.1"/>
    <property type="molecule type" value="Genomic_DNA"/>
</dbReference>
<evidence type="ECO:0000313" key="3">
    <source>
        <dbReference type="Proteomes" id="UP001597304"/>
    </source>
</evidence>
<dbReference type="PROSITE" id="PS51257">
    <property type="entry name" value="PROKAR_LIPOPROTEIN"/>
    <property type="match status" value="1"/>
</dbReference>
<name>A0ABW4KRG4_9BURK</name>